<dbReference type="Pfam" id="PF00078">
    <property type="entry name" value="RVT_1"/>
    <property type="match status" value="1"/>
</dbReference>
<feature type="domain" description="DUF7041" evidence="2">
    <location>
        <begin position="16"/>
        <end position="94"/>
    </location>
</feature>
<dbReference type="PANTHER" id="PTHR33327">
    <property type="entry name" value="ENDONUCLEASE"/>
    <property type="match status" value="1"/>
</dbReference>
<dbReference type="Pfam" id="PF23055">
    <property type="entry name" value="DUF7041"/>
    <property type="match status" value="1"/>
</dbReference>
<evidence type="ECO:0000313" key="4">
    <source>
        <dbReference type="Proteomes" id="UP000887116"/>
    </source>
</evidence>
<dbReference type="Gene3D" id="3.30.70.270">
    <property type="match status" value="2"/>
</dbReference>
<evidence type="ECO:0000313" key="3">
    <source>
        <dbReference type="EMBL" id="GFR21619.1"/>
    </source>
</evidence>
<dbReference type="SUPFAM" id="SSF56672">
    <property type="entry name" value="DNA/RNA polymerases"/>
    <property type="match status" value="1"/>
</dbReference>
<dbReference type="InterPro" id="IPR000477">
    <property type="entry name" value="RT_dom"/>
</dbReference>
<dbReference type="OrthoDB" id="6430860at2759"/>
<dbReference type="GO" id="GO:0071897">
    <property type="term" value="P:DNA biosynthetic process"/>
    <property type="evidence" value="ECO:0007669"/>
    <property type="project" value="UniProtKB-ARBA"/>
</dbReference>
<protein>
    <submittedName>
        <fullName evidence="3">Transposon Ty3-G Gag-Pol polyprotein</fullName>
    </submittedName>
</protein>
<accession>A0A8X6IG79</accession>
<gene>
    <name evidence="3" type="primary">TY3B-G_364</name>
    <name evidence="3" type="ORF">TNCT_462881</name>
</gene>
<dbReference type="AlphaFoldDB" id="A0A8X6IG79"/>
<dbReference type="InterPro" id="IPR043128">
    <property type="entry name" value="Rev_trsase/Diguanyl_cyclase"/>
</dbReference>
<evidence type="ECO:0000259" key="2">
    <source>
        <dbReference type="Pfam" id="PF23055"/>
    </source>
</evidence>
<sequence length="324" mass="36987">MTETEKLEASGVSIKIPPLWFDKPEIWFYQVGAQFKICRITSEETMFSHPVTQLEPKVLDDIWDIVKDPTPNKHSAAKERLLKIFVESKNKQITLLTGIELGNVLPSQLLRKMAALAGTDVSEKALRTLWLDKMPDSVKGIVIVSEEYLDKIAAMVDKIVERAPRTIDVSAVQKDPVRVDQLLAEIATLKGQIASLKLQRKFWSHSPYHHQRRGRVLCGLDFVFPYVDDVLVASSTEEEHNEHLKIVFKRFQQYGLRMNISKSVMGADRIEYLGFLITADGSRPLTEKVKAITNYKLPATIHDLRTFLGMISFYRRYLKDASKT</sequence>
<dbReference type="InterPro" id="IPR043502">
    <property type="entry name" value="DNA/RNA_pol_sf"/>
</dbReference>
<feature type="domain" description="Reverse transcriptase" evidence="1">
    <location>
        <begin position="222"/>
        <end position="276"/>
    </location>
</feature>
<evidence type="ECO:0000259" key="1">
    <source>
        <dbReference type="Pfam" id="PF00078"/>
    </source>
</evidence>
<organism evidence="3 4">
    <name type="scientific">Trichonephila clavata</name>
    <name type="common">Joro spider</name>
    <name type="synonym">Nephila clavata</name>
    <dbReference type="NCBI Taxonomy" id="2740835"/>
    <lineage>
        <taxon>Eukaryota</taxon>
        <taxon>Metazoa</taxon>
        <taxon>Ecdysozoa</taxon>
        <taxon>Arthropoda</taxon>
        <taxon>Chelicerata</taxon>
        <taxon>Arachnida</taxon>
        <taxon>Araneae</taxon>
        <taxon>Araneomorphae</taxon>
        <taxon>Entelegynae</taxon>
        <taxon>Araneoidea</taxon>
        <taxon>Nephilidae</taxon>
        <taxon>Trichonephila</taxon>
    </lineage>
</organism>
<dbReference type="Proteomes" id="UP000887116">
    <property type="component" value="Unassembled WGS sequence"/>
</dbReference>
<dbReference type="InterPro" id="IPR055469">
    <property type="entry name" value="DUF7041"/>
</dbReference>
<dbReference type="EMBL" id="BMAO01008191">
    <property type="protein sequence ID" value="GFR21619.1"/>
    <property type="molecule type" value="Genomic_DNA"/>
</dbReference>
<dbReference type="PANTHER" id="PTHR33327:SF3">
    <property type="entry name" value="RNA-DIRECTED DNA POLYMERASE"/>
    <property type="match status" value="1"/>
</dbReference>
<reference evidence="3" key="1">
    <citation type="submission" date="2020-07" db="EMBL/GenBank/DDBJ databases">
        <title>Multicomponent nature underlies the extraordinary mechanical properties of spider dragline silk.</title>
        <authorList>
            <person name="Kono N."/>
            <person name="Nakamura H."/>
            <person name="Mori M."/>
            <person name="Yoshida Y."/>
            <person name="Ohtoshi R."/>
            <person name="Malay A.D."/>
            <person name="Moran D.A.P."/>
            <person name="Tomita M."/>
            <person name="Numata K."/>
            <person name="Arakawa K."/>
        </authorList>
    </citation>
    <scope>NUCLEOTIDE SEQUENCE</scope>
</reference>
<proteinExistence type="predicted"/>
<comment type="caution">
    <text evidence="3">The sequence shown here is derived from an EMBL/GenBank/DDBJ whole genome shotgun (WGS) entry which is preliminary data.</text>
</comment>
<keyword evidence="4" id="KW-1185">Reference proteome</keyword>
<name>A0A8X6IG79_TRICU</name>